<organism evidence="5 6">
    <name type="scientific">Triparma strigata</name>
    <dbReference type="NCBI Taxonomy" id="1606541"/>
    <lineage>
        <taxon>Eukaryota</taxon>
        <taxon>Sar</taxon>
        <taxon>Stramenopiles</taxon>
        <taxon>Ochrophyta</taxon>
        <taxon>Bolidophyceae</taxon>
        <taxon>Parmales</taxon>
        <taxon>Triparmaceae</taxon>
        <taxon>Triparma</taxon>
    </lineage>
</organism>
<feature type="compositionally biased region" description="Pro residues" evidence="3">
    <location>
        <begin position="155"/>
        <end position="177"/>
    </location>
</feature>
<accession>A0A9W7B478</accession>
<feature type="compositionally biased region" description="Low complexity" evidence="3">
    <location>
        <begin position="279"/>
        <end position="289"/>
    </location>
</feature>
<evidence type="ECO:0000259" key="4">
    <source>
        <dbReference type="PROSITE" id="PS50013"/>
    </source>
</evidence>
<name>A0A9W7B478_9STRA</name>
<gene>
    <name evidence="5" type="ORF">TrST_g4825</name>
</gene>
<evidence type="ECO:0000256" key="1">
    <source>
        <dbReference type="ARBA" id="ARBA00004123"/>
    </source>
</evidence>
<dbReference type="GO" id="GO:0005634">
    <property type="term" value="C:nucleus"/>
    <property type="evidence" value="ECO:0007669"/>
    <property type="project" value="UniProtKB-SubCell"/>
</dbReference>
<dbReference type="PROSITE" id="PS00598">
    <property type="entry name" value="CHROMO_1"/>
    <property type="match status" value="1"/>
</dbReference>
<dbReference type="PANTHER" id="PTHR22812">
    <property type="entry name" value="CHROMOBOX PROTEIN"/>
    <property type="match status" value="1"/>
</dbReference>
<dbReference type="InterPro" id="IPR016197">
    <property type="entry name" value="Chromo-like_dom_sf"/>
</dbReference>
<dbReference type="OrthoDB" id="119747at2759"/>
<feature type="compositionally biased region" description="Pro residues" evidence="3">
    <location>
        <begin position="191"/>
        <end position="214"/>
    </location>
</feature>
<dbReference type="SMART" id="SM00298">
    <property type="entry name" value="CHROMO"/>
    <property type="match status" value="1"/>
</dbReference>
<proteinExistence type="predicted"/>
<dbReference type="Gene3D" id="2.40.50.40">
    <property type="match status" value="1"/>
</dbReference>
<reference evidence="6" key="1">
    <citation type="journal article" date="2023" name="Commun. Biol.">
        <title>Genome analysis of Parmales, the sister group of diatoms, reveals the evolutionary specialization of diatoms from phago-mixotrophs to photoautotrophs.</title>
        <authorList>
            <person name="Ban H."/>
            <person name="Sato S."/>
            <person name="Yoshikawa S."/>
            <person name="Yamada K."/>
            <person name="Nakamura Y."/>
            <person name="Ichinomiya M."/>
            <person name="Sato N."/>
            <person name="Blanc-Mathieu R."/>
            <person name="Endo H."/>
            <person name="Kuwata A."/>
            <person name="Ogata H."/>
        </authorList>
    </citation>
    <scope>NUCLEOTIDE SEQUENCE [LARGE SCALE GENOMIC DNA]</scope>
    <source>
        <strain evidence="6">NIES 3701</strain>
    </source>
</reference>
<keyword evidence="6" id="KW-1185">Reference proteome</keyword>
<feature type="compositionally biased region" description="Pro residues" evidence="3">
    <location>
        <begin position="295"/>
        <end position="311"/>
    </location>
</feature>
<comment type="caution">
    <text evidence="5">The sequence shown here is derived from an EMBL/GenBank/DDBJ whole genome shotgun (WGS) entry which is preliminary data.</text>
</comment>
<dbReference type="Pfam" id="PF00385">
    <property type="entry name" value="Chromo"/>
    <property type="match status" value="1"/>
</dbReference>
<protein>
    <recommendedName>
        <fullName evidence="4">Chromo domain-containing protein</fullName>
    </recommendedName>
</protein>
<evidence type="ECO:0000313" key="5">
    <source>
        <dbReference type="EMBL" id="GMH81796.1"/>
    </source>
</evidence>
<dbReference type="EMBL" id="BRXY01000261">
    <property type="protein sequence ID" value="GMH81796.1"/>
    <property type="molecule type" value="Genomic_DNA"/>
</dbReference>
<feature type="domain" description="Chromo" evidence="4">
    <location>
        <begin position="13"/>
        <end position="58"/>
    </location>
</feature>
<dbReference type="SUPFAM" id="SSF54160">
    <property type="entry name" value="Chromo domain-like"/>
    <property type="match status" value="1"/>
</dbReference>
<feature type="region of interest" description="Disordered" evidence="3">
    <location>
        <begin position="151"/>
        <end position="342"/>
    </location>
</feature>
<keyword evidence="2" id="KW-0539">Nucleus</keyword>
<dbReference type="Proteomes" id="UP001165085">
    <property type="component" value="Unassembled WGS sequence"/>
</dbReference>
<dbReference type="InterPro" id="IPR023780">
    <property type="entry name" value="Chromo_domain"/>
</dbReference>
<evidence type="ECO:0000313" key="6">
    <source>
        <dbReference type="Proteomes" id="UP001165085"/>
    </source>
</evidence>
<dbReference type="InterPro" id="IPR000953">
    <property type="entry name" value="Chromo/chromo_shadow_dom"/>
</dbReference>
<sequence length="342" mass="36061">MNSNPAPLLDDMYEVEKIIGVSADKQRYLVKWRGYDESENSWEPRENLNDAELALSRFNCLLSDISALTLLVWTAPWKLALATICKIPGAKIPDPVTAPDESSSDDDSVFLLEAAAPAPKKQKVADTNPTEHVFVPTQEYIPPPAAVPPVIFEPLAPPPPAPAHSPPPPPPPPPPAPVTANVQEIQFHVPPVNPVPSPAAPPAQSPPPPPPAPVTAPVLEIQIQRGAAENPYFSKLSNEGIYEGSNPAPSAASPPKPQIQPKQAADPPPSTFPVQAPQGDNDFGSSDSDSLLEVPKPPPSTSPPPVAPAPAAPVAFPSVLLPQTNGPTEDSDTDNSDHSTEI</sequence>
<dbReference type="CDD" id="cd00024">
    <property type="entry name" value="CD_CSD"/>
    <property type="match status" value="1"/>
</dbReference>
<dbReference type="PROSITE" id="PS50013">
    <property type="entry name" value="CHROMO_2"/>
    <property type="match status" value="1"/>
</dbReference>
<evidence type="ECO:0000256" key="2">
    <source>
        <dbReference type="ARBA" id="ARBA00023242"/>
    </source>
</evidence>
<dbReference type="AlphaFoldDB" id="A0A9W7B478"/>
<evidence type="ECO:0000256" key="3">
    <source>
        <dbReference type="SAM" id="MobiDB-lite"/>
    </source>
</evidence>
<comment type="subcellular location">
    <subcellularLocation>
        <location evidence="1">Nucleus</location>
    </subcellularLocation>
</comment>
<dbReference type="InterPro" id="IPR023779">
    <property type="entry name" value="Chromodomain_CS"/>
</dbReference>
<dbReference type="InterPro" id="IPR051219">
    <property type="entry name" value="Heterochromatin_chromo-domain"/>
</dbReference>